<proteinExistence type="inferred from homology"/>
<dbReference type="PATRIC" id="fig|1291734.4.peg.1134"/>
<evidence type="ECO:0000256" key="2">
    <source>
        <dbReference type="SAM" id="Phobius"/>
    </source>
</evidence>
<gene>
    <name evidence="3" type="ORF">FD02_GL001104</name>
</gene>
<keyword evidence="2" id="KW-0472">Membrane</keyword>
<keyword evidence="4" id="KW-1185">Reference proteome</keyword>
<evidence type="ECO:0000313" key="3">
    <source>
        <dbReference type="EMBL" id="KRK73247.1"/>
    </source>
</evidence>
<sequence length="98" mass="10918">MALQVLNFIYTILSWGLYAYMIAMAVYVLMTWLPGALDSGFGQVLGKIVEPFLGWFQRFIPALAGIDFSPILAFAVLAIARRAVDYLYWALVPRLVAG</sequence>
<keyword evidence="2" id="KW-1133">Transmembrane helix</keyword>
<dbReference type="AlphaFoldDB" id="A0A0R1JPN9"/>
<dbReference type="GO" id="GO:0016020">
    <property type="term" value="C:membrane"/>
    <property type="evidence" value="ECO:0007669"/>
    <property type="project" value="InterPro"/>
</dbReference>
<name>A0A0R1JPN9_9LACO</name>
<dbReference type="PANTHER" id="PTHR33219:SF14">
    <property type="entry name" value="PROTEIN COFACTOR ASSEMBLY OF COMPLEX C SUBUNIT B CCB3, CHLOROPLASTIC-RELATED"/>
    <property type="match status" value="1"/>
</dbReference>
<dbReference type="InterPro" id="IPR003425">
    <property type="entry name" value="CCB3/YggT"/>
</dbReference>
<dbReference type="RefSeq" id="WP_054722728.1">
    <property type="nucleotide sequence ID" value="NZ_AZDJ01000013.1"/>
</dbReference>
<dbReference type="Proteomes" id="UP000051804">
    <property type="component" value="Unassembled WGS sequence"/>
</dbReference>
<feature type="transmembrane region" description="Helical" evidence="2">
    <location>
        <begin position="12"/>
        <end position="33"/>
    </location>
</feature>
<dbReference type="STRING" id="1291734.FD02_GL001104"/>
<evidence type="ECO:0000256" key="1">
    <source>
        <dbReference type="ARBA" id="ARBA00010894"/>
    </source>
</evidence>
<dbReference type="Pfam" id="PF02325">
    <property type="entry name" value="CCB3_YggT"/>
    <property type="match status" value="1"/>
</dbReference>
<accession>A0A0R1JPN9</accession>
<dbReference type="EMBL" id="AZDJ01000013">
    <property type="protein sequence ID" value="KRK73247.1"/>
    <property type="molecule type" value="Genomic_DNA"/>
</dbReference>
<reference evidence="3 4" key="1">
    <citation type="journal article" date="2015" name="Genome Announc.">
        <title>Expanding the biotechnology potential of lactobacilli through comparative genomics of 213 strains and associated genera.</title>
        <authorList>
            <person name="Sun Z."/>
            <person name="Harris H.M."/>
            <person name="McCann A."/>
            <person name="Guo C."/>
            <person name="Argimon S."/>
            <person name="Zhang W."/>
            <person name="Yang X."/>
            <person name="Jeffery I.B."/>
            <person name="Cooney J.C."/>
            <person name="Kagawa T.F."/>
            <person name="Liu W."/>
            <person name="Song Y."/>
            <person name="Salvetti E."/>
            <person name="Wrobel A."/>
            <person name="Rasinkangas P."/>
            <person name="Parkhill J."/>
            <person name="Rea M.C."/>
            <person name="O'Sullivan O."/>
            <person name="Ritari J."/>
            <person name="Douillard F.P."/>
            <person name="Paul Ross R."/>
            <person name="Yang R."/>
            <person name="Briner A.E."/>
            <person name="Felis G.E."/>
            <person name="de Vos W.M."/>
            <person name="Barrangou R."/>
            <person name="Klaenhammer T.R."/>
            <person name="Caufield P.W."/>
            <person name="Cui Y."/>
            <person name="Zhang H."/>
            <person name="O'Toole P.W."/>
        </authorList>
    </citation>
    <scope>NUCLEOTIDE SEQUENCE [LARGE SCALE GENOMIC DNA]</scope>
    <source>
        <strain evidence="3 4">JCM 17158</strain>
    </source>
</reference>
<dbReference type="OrthoDB" id="47652at2"/>
<protein>
    <recommendedName>
        <fullName evidence="5">YggT family protein</fullName>
    </recommendedName>
</protein>
<comment type="caution">
    <text evidence="3">The sequence shown here is derived from an EMBL/GenBank/DDBJ whole genome shotgun (WGS) entry which is preliminary data.</text>
</comment>
<organism evidence="3 4">
    <name type="scientific">Lacticaseibacillus nasuensis JCM 17158</name>
    <dbReference type="NCBI Taxonomy" id="1291734"/>
    <lineage>
        <taxon>Bacteria</taxon>
        <taxon>Bacillati</taxon>
        <taxon>Bacillota</taxon>
        <taxon>Bacilli</taxon>
        <taxon>Lactobacillales</taxon>
        <taxon>Lactobacillaceae</taxon>
        <taxon>Lacticaseibacillus</taxon>
    </lineage>
</organism>
<keyword evidence="2" id="KW-0812">Transmembrane</keyword>
<comment type="similarity">
    <text evidence="1">Belongs to the YggT family.</text>
</comment>
<dbReference type="PANTHER" id="PTHR33219">
    <property type="entry name" value="YLMG HOMOLOG PROTEIN 2, CHLOROPLASTIC"/>
    <property type="match status" value="1"/>
</dbReference>
<evidence type="ECO:0000313" key="4">
    <source>
        <dbReference type="Proteomes" id="UP000051804"/>
    </source>
</evidence>
<feature type="transmembrane region" description="Helical" evidence="2">
    <location>
        <begin position="59"/>
        <end position="80"/>
    </location>
</feature>
<evidence type="ECO:0008006" key="5">
    <source>
        <dbReference type="Google" id="ProtNLM"/>
    </source>
</evidence>